<dbReference type="AlphaFoldDB" id="A0A2J6R2K1"/>
<evidence type="ECO:0000256" key="4">
    <source>
        <dbReference type="ARBA" id="ARBA00023098"/>
    </source>
</evidence>
<gene>
    <name evidence="6" type="ORF">L207DRAFT_499688</name>
</gene>
<evidence type="ECO:0000256" key="1">
    <source>
        <dbReference type="ARBA" id="ARBA00013201"/>
    </source>
</evidence>
<keyword evidence="4" id="KW-0443">Lipid metabolism</keyword>
<keyword evidence="2" id="KW-0378">Hydrolase</keyword>
<evidence type="ECO:0000256" key="3">
    <source>
        <dbReference type="ARBA" id="ARBA00022963"/>
    </source>
</evidence>
<dbReference type="InterPro" id="IPR029058">
    <property type="entry name" value="AB_hydrolase_fold"/>
</dbReference>
<protein>
    <recommendedName>
        <fullName evidence="1">1-alkyl-2-acetylglycerophosphocholine esterase</fullName>
        <ecNumber evidence="1">3.1.1.47</ecNumber>
    </recommendedName>
</protein>
<dbReference type="Gene3D" id="3.40.50.1820">
    <property type="entry name" value="alpha/beta hydrolase"/>
    <property type="match status" value="2"/>
</dbReference>
<dbReference type="Proteomes" id="UP000235786">
    <property type="component" value="Unassembled WGS sequence"/>
</dbReference>
<dbReference type="PANTHER" id="PTHR10272:SF14">
    <property type="entry name" value="PAF ACETYLHYDROLASE FAMILY PROTEIN"/>
    <property type="match status" value="1"/>
</dbReference>
<feature type="chain" id="PRO_5014428109" description="1-alkyl-2-acetylglycerophosphocholine esterase" evidence="5">
    <location>
        <begin position="25"/>
        <end position="388"/>
    </location>
</feature>
<dbReference type="STRING" id="1149755.A0A2J6R2K1"/>
<dbReference type="EMBL" id="KZ613958">
    <property type="protein sequence ID" value="PMD32709.1"/>
    <property type="molecule type" value="Genomic_DNA"/>
</dbReference>
<keyword evidence="5" id="KW-0732">Signal</keyword>
<keyword evidence="3" id="KW-0442">Lipid degradation</keyword>
<evidence type="ECO:0000256" key="2">
    <source>
        <dbReference type="ARBA" id="ARBA00022801"/>
    </source>
</evidence>
<sequence length="388" mass="41770">MILLNPRICVFSVLLLFKVSKVTPANTTNTTLSPIAIPAPPGPYVTELKIQVMVDTSRPDPYNSSEKYRKLLTSVFTPVLKSKCSKLCHAQYMPPAVAAAYDEAYSPVGQIFARAQLSGICCDPFHGATQELPLLIVSPGFGESRLQFSITAQYLASYGYEVILVDHPGDSSIVEFPDGQVVTGFSSTEGTIPQRVVVLQVEVQDVLFVVDAYSKGICGASGAYGDRKLGIAAHEAVAAQAMLNDSLNGHPGRIAGGVNFDGRIYGPVLTDGLGPGEKGFLLWEPASGPPNVTEWDEWWNTTNALNPGDWQKELRIANSTQATLTELAHVADISGQSTNNAVELMSVQITYTAAFFDMFLKGEKEPLLSGPSEAYQDVIFVRSSPSSD</sequence>
<evidence type="ECO:0000313" key="7">
    <source>
        <dbReference type="Proteomes" id="UP000235786"/>
    </source>
</evidence>
<evidence type="ECO:0000256" key="5">
    <source>
        <dbReference type="SAM" id="SignalP"/>
    </source>
</evidence>
<evidence type="ECO:0000313" key="6">
    <source>
        <dbReference type="EMBL" id="PMD32709.1"/>
    </source>
</evidence>
<dbReference type="SUPFAM" id="SSF53474">
    <property type="entry name" value="alpha/beta-Hydrolases"/>
    <property type="match status" value="1"/>
</dbReference>
<dbReference type="PANTHER" id="PTHR10272">
    <property type="entry name" value="PLATELET-ACTIVATING FACTOR ACETYLHYDROLASE"/>
    <property type="match status" value="1"/>
</dbReference>
<organism evidence="6 7">
    <name type="scientific">Hyaloscypha variabilis (strain UAMH 11265 / GT02V1 / F)</name>
    <name type="common">Meliniomyces variabilis</name>
    <dbReference type="NCBI Taxonomy" id="1149755"/>
    <lineage>
        <taxon>Eukaryota</taxon>
        <taxon>Fungi</taxon>
        <taxon>Dikarya</taxon>
        <taxon>Ascomycota</taxon>
        <taxon>Pezizomycotina</taxon>
        <taxon>Leotiomycetes</taxon>
        <taxon>Helotiales</taxon>
        <taxon>Hyaloscyphaceae</taxon>
        <taxon>Hyaloscypha</taxon>
        <taxon>Hyaloscypha variabilis</taxon>
    </lineage>
</organism>
<keyword evidence="7" id="KW-1185">Reference proteome</keyword>
<dbReference type="OrthoDB" id="2363873at2759"/>
<dbReference type="GO" id="GO:0003847">
    <property type="term" value="F:1-alkyl-2-acetylglycerophosphocholine esterase activity"/>
    <property type="evidence" value="ECO:0007669"/>
    <property type="project" value="UniProtKB-EC"/>
</dbReference>
<dbReference type="GO" id="GO:0016042">
    <property type="term" value="P:lipid catabolic process"/>
    <property type="evidence" value="ECO:0007669"/>
    <property type="project" value="UniProtKB-KW"/>
</dbReference>
<accession>A0A2J6R2K1</accession>
<reference evidence="6 7" key="1">
    <citation type="submission" date="2016-04" db="EMBL/GenBank/DDBJ databases">
        <title>A degradative enzymes factory behind the ericoid mycorrhizal symbiosis.</title>
        <authorList>
            <consortium name="DOE Joint Genome Institute"/>
            <person name="Martino E."/>
            <person name="Morin E."/>
            <person name="Grelet G."/>
            <person name="Kuo A."/>
            <person name="Kohler A."/>
            <person name="Daghino S."/>
            <person name="Barry K."/>
            <person name="Choi C."/>
            <person name="Cichocki N."/>
            <person name="Clum A."/>
            <person name="Copeland A."/>
            <person name="Hainaut M."/>
            <person name="Haridas S."/>
            <person name="Labutti K."/>
            <person name="Lindquist E."/>
            <person name="Lipzen A."/>
            <person name="Khouja H.-R."/>
            <person name="Murat C."/>
            <person name="Ohm R."/>
            <person name="Olson A."/>
            <person name="Spatafora J."/>
            <person name="Veneault-Fourrey C."/>
            <person name="Henrissat B."/>
            <person name="Grigoriev I."/>
            <person name="Martin F."/>
            <person name="Perotto S."/>
        </authorList>
    </citation>
    <scope>NUCLEOTIDE SEQUENCE [LARGE SCALE GENOMIC DNA]</scope>
    <source>
        <strain evidence="6 7">F</strain>
    </source>
</reference>
<feature type="signal peptide" evidence="5">
    <location>
        <begin position="1"/>
        <end position="24"/>
    </location>
</feature>
<name>A0A2J6R2K1_HYAVF</name>
<proteinExistence type="predicted"/>
<dbReference type="EC" id="3.1.1.47" evidence="1"/>